<comment type="caution">
    <text evidence="2">The sequence shown here is derived from an EMBL/GenBank/DDBJ whole genome shotgun (WGS) entry which is preliminary data.</text>
</comment>
<keyword evidence="1" id="KW-1133">Transmembrane helix</keyword>
<protein>
    <submittedName>
        <fullName evidence="2">Uncharacterized protein</fullName>
    </submittedName>
</protein>
<keyword evidence="1" id="KW-0472">Membrane</keyword>
<dbReference type="Proteomes" id="UP000248840">
    <property type="component" value="Unassembled WGS sequence"/>
</dbReference>
<gene>
    <name evidence="2" type="ORF">CLV55_101380</name>
</gene>
<evidence type="ECO:0000313" key="2">
    <source>
        <dbReference type="EMBL" id="RAR75680.1"/>
    </source>
</evidence>
<dbReference type="RefSeq" id="WP_112112039.1">
    <property type="nucleotide sequence ID" value="NZ_QLSZ01000001.1"/>
</dbReference>
<sequence length="90" mass="10707">MEEKNLVMSYHRMRRWVGYLGISLPFTLFTGNWLFHFCSIYKNDLLMAMKDPNYTSTKFLRDSISEYYYTPMGELFVGTLCAVSFFLFPL</sequence>
<reference evidence="2 3" key="1">
    <citation type="submission" date="2018-06" db="EMBL/GenBank/DDBJ databases">
        <title>Genomic Encyclopedia of Archaeal and Bacterial Type Strains, Phase II (KMG-II): from individual species to whole genera.</title>
        <authorList>
            <person name="Goeker M."/>
        </authorList>
    </citation>
    <scope>NUCLEOTIDE SEQUENCE [LARGE SCALE GENOMIC DNA]</scope>
    <source>
        <strain evidence="2 3">DSM 25663</strain>
    </source>
</reference>
<dbReference type="OrthoDB" id="9803163at2"/>
<name>A0A328YPY4_9FLAO</name>
<keyword evidence="3" id="KW-1185">Reference proteome</keyword>
<evidence type="ECO:0000256" key="1">
    <source>
        <dbReference type="SAM" id="Phobius"/>
    </source>
</evidence>
<proteinExistence type="predicted"/>
<feature type="transmembrane region" description="Helical" evidence="1">
    <location>
        <begin position="67"/>
        <end position="88"/>
    </location>
</feature>
<feature type="transmembrane region" description="Helical" evidence="1">
    <location>
        <begin position="16"/>
        <end position="35"/>
    </location>
</feature>
<accession>A0A328YPY4</accession>
<dbReference type="EMBL" id="QLSZ01000001">
    <property type="protein sequence ID" value="RAR75680.1"/>
    <property type="molecule type" value="Genomic_DNA"/>
</dbReference>
<keyword evidence="1" id="KW-0812">Transmembrane</keyword>
<dbReference type="AlphaFoldDB" id="A0A328YPY4"/>
<organism evidence="2 3">
    <name type="scientific">Flavobacterium aciduliphilum</name>
    <dbReference type="NCBI Taxonomy" id="1101402"/>
    <lineage>
        <taxon>Bacteria</taxon>
        <taxon>Pseudomonadati</taxon>
        <taxon>Bacteroidota</taxon>
        <taxon>Flavobacteriia</taxon>
        <taxon>Flavobacteriales</taxon>
        <taxon>Flavobacteriaceae</taxon>
        <taxon>Flavobacterium</taxon>
    </lineage>
</organism>
<evidence type="ECO:0000313" key="3">
    <source>
        <dbReference type="Proteomes" id="UP000248840"/>
    </source>
</evidence>